<dbReference type="PANTHER" id="PTHR48098:SF6">
    <property type="entry name" value="FERRI-BACILLIBACTIN ESTERASE BESA"/>
    <property type="match status" value="1"/>
</dbReference>
<dbReference type="PANTHER" id="PTHR48098">
    <property type="entry name" value="ENTEROCHELIN ESTERASE-RELATED"/>
    <property type="match status" value="1"/>
</dbReference>
<proteinExistence type="predicted"/>
<name>A0A3D9GPX2_9FLAO</name>
<dbReference type="Proteomes" id="UP000256980">
    <property type="component" value="Unassembled WGS sequence"/>
</dbReference>
<comment type="caution">
    <text evidence="2">The sequence shown here is derived from an EMBL/GenBank/DDBJ whole genome shotgun (WGS) entry which is preliminary data.</text>
</comment>
<dbReference type="RefSeq" id="WP_115818660.1">
    <property type="nucleotide sequence ID" value="NZ_QRDV01000010.1"/>
</dbReference>
<dbReference type="InterPro" id="IPR000801">
    <property type="entry name" value="Esterase-like"/>
</dbReference>
<dbReference type="PROSITE" id="PS51257">
    <property type="entry name" value="PROKAR_LIPOPROTEIN"/>
    <property type="match status" value="1"/>
</dbReference>
<accession>A0A3D9GPX2</accession>
<dbReference type="AlphaFoldDB" id="A0A3D9GPX2"/>
<dbReference type="SUPFAM" id="SSF53474">
    <property type="entry name" value="alpha/beta-Hydrolases"/>
    <property type="match status" value="1"/>
</dbReference>
<gene>
    <name evidence="2" type="ORF">DFQ10_11018</name>
</gene>
<organism evidence="2 3">
    <name type="scientific">Winogradskyella eximia</name>
    <dbReference type="NCBI Taxonomy" id="262006"/>
    <lineage>
        <taxon>Bacteria</taxon>
        <taxon>Pseudomonadati</taxon>
        <taxon>Bacteroidota</taxon>
        <taxon>Flavobacteriia</taxon>
        <taxon>Flavobacteriales</taxon>
        <taxon>Flavobacteriaceae</taxon>
        <taxon>Winogradskyella</taxon>
    </lineage>
</organism>
<reference evidence="2 3" key="1">
    <citation type="submission" date="2018-07" db="EMBL/GenBank/DDBJ databases">
        <title>Genomic Encyclopedia of Type Strains, Phase III (KMG-III): the genomes of soil and plant-associated and newly described type strains.</title>
        <authorList>
            <person name="Whitman W."/>
        </authorList>
    </citation>
    <scope>NUCLEOTIDE SEQUENCE [LARGE SCALE GENOMIC DNA]</scope>
    <source>
        <strain evidence="2 3">CECT 7946</strain>
    </source>
</reference>
<sequence length="274" mass="31392">MNRSLAVLVFAIIMLSCKQDAQYNDPIPVHDNFTIESNLLEETRVINVWTPPNYKTNNEALPVMYMPDGGVVQEDFPHIANTIAKLVESKEIAPMILVGIENIDRRKDLSGFSEVKEDEEYCPLTDGAKTFRAFITDELMPEINKRYKTTNKKGIIGESLAGLFVIETFFVDPNIFDFYIAMDPSLWWNNHYLERNAKKYLENEPSKTTKLWFAGSDAKDISTHTNSLAKTLRKSASSKLIWKYSDEPNEQHNTIFRATKEKALIWTLNVNATK</sequence>
<dbReference type="EMBL" id="QRDV01000010">
    <property type="protein sequence ID" value="RED38512.1"/>
    <property type="molecule type" value="Genomic_DNA"/>
</dbReference>
<dbReference type="InterPro" id="IPR029058">
    <property type="entry name" value="AB_hydrolase_fold"/>
</dbReference>
<dbReference type="Gene3D" id="3.40.50.1820">
    <property type="entry name" value="alpha/beta hydrolase"/>
    <property type="match status" value="1"/>
</dbReference>
<dbReference type="Pfam" id="PF00756">
    <property type="entry name" value="Esterase"/>
    <property type="match status" value="1"/>
</dbReference>
<evidence type="ECO:0000313" key="3">
    <source>
        <dbReference type="Proteomes" id="UP000256980"/>
    </source>
</evidence>
<dbReference type="InterPro" id="IPR050583">
    <property type="entry name" value="Mycobacterial_A85_antigen"/>
</dbReference>
<protein>
    <recommendedName>
        <fullName evidence="4">Alpha/beta superfamily hydrolase</fullName>
    </recommendedName>
</protein>
<feature type="signal peptide" evidence="1">
    <location>
        <begin position="1"/>
        <end position="21"/>
    </location>
</feature>
<keyword evidence="3" id="KW-1185">Reference proteome</keyword>
<evidence type="ECO:0000256" key="1">
    <source>
        <dbReference type="SAM" id="SignalP"/>
    </source>
</evidence>
<feature type="chain" id="PRO_5017792758" description="Alpha/beta superfamily hydrolase" evidence="1">
    <location>
        <begin position="22"/>
        <end position="274"/>
    </location>
</feature>
<keyword evidence="1" id="KW-0732">Signal</keyword>
<evidence type="ECO:0000313" key="2">
    <source>
        <dbReference type="EMBL" id="RED38512.1"/>
    </source>
</evidence>
<evidence type="ECO:0008006" key="4">
    <source>
        <dbReference type="Google" id="ProtNLM"/>
    </source>
</evidence>
<dbReference type="OrthoDB" id="9784036at2"/>